<evidence type="ECO:0000256" key="1">
    <source>
        <dbReference type="SAM" id="MobiDB-lite"/>
    </source>
</evidence>
<proteinExistence type="predicted"/>
<gene>
    <name evidence="2" type="ORF">J1N35_022818</name>
</gene>
<sequence length="101" mass="11396">MNFSCRNVFAIFMTHVERLYLERDLARTVASFVSHLLFMLVTSKKRKFSSNSRNAKGEEIESNALPQTSSPSPTASLEALEAEVGEALLEMMGLFMGQWFD</sequence>
<comment type="caution">
    <text evidence="2">The sequence shown here is derived from an EMBL/GenBank/DDBJ whole genome shotgun (WGS) entry which is preliminary data.</text>
</comment>
<accession>A0A9D3VIG2</accession>
<reference evidence="2 3" key="1">
    <citation type="journal article" date="2021" name="Plant Biotechnol. J.">
        <title>Multi-omics assisted identification of the key and species-specific regulatory components of drought-tolerant mechanisms in Gossypium stocksii.</title>
        <authorList>
            <person name="Yu D."/>
            <person name="Ke L."/>
            <person name="Zhang D."/>
            <person name="Wu Y."/>
            <person name="Sun Y."/>
            <person name="Mei J."/>
            <person name="Sun J."/>
            <person name="Sun Y."/>
        </authorList>
    </citation>
    <scope>NUCLEOTIDE SEQUENCE [LARGE SCALE GENOMIC DNA]</scope>
    <source>
        <strain evidence="3">cv. E1</strain>
        <tissue evidence="2">Leaf</tissue>
    </source>
</reference>
<evidence type="ECO:0000313" key="2">
    <source>
        <dbReference type="EMBL" id="KAH1083057.1"/>
    </source>
</evidence>
<evidence type="ECO:0000313" key="3">
    <source>
        <dbReference type="Proteomes" id="UP000828251"/>
    </source>
</evidence>
<dbReference type="EMBL" id="JAIQCV010000007">
    <property type="protein sequence ID" value="KAH1083057.1"/>
    <property type="molecule type" value="Genomic_DNA"/>
</dbReference>
<keyword evidence="3" id="KW-1185">Reference proteome</keyword>
<protein>
    <submittedName>
        <fullName evidence="2">Uncharacterized protein</fullName>
    </submittedName>
</protein>
<name>A0A9D3VIG2_9ROSI</name>
<dbReference type="Proteomes" id="UP000828251">
    <property type="component" value="Unassembled WGS sequence"/>
</dbReference>
<feature type="region of interest" description="Disordered" evidence="1">
    <location>
        <begin position="47"/>
        <end position="76"/>
    </location>
</feature>
<dbReference type="AlphaFoldDB" id="A0A9D3VIG2"/>
<feature type="compositionally biased region" description="Polar residues" evidence="1">
    <location>
        <begin position="64"/>
        <end position="74"/>
    </location>
</feature>
<organism evidence="2 3">
    <name type="scientific">Gossypium stocksii</name>
    <dbReference type="NCBI Taxonomy" id="47602"/>
    <lineage>
        <taxon>Eukaryota</taxon>
        <taxon>Viridiplantae</taxon>
        <taxon>Streptophyta</taxon>
        <taxon>Embryophyta</taxon>
        <taxon>Tracheophyta</taxon>
        <taxon>Spermatophyta</taxon>
        <taxon>Magnoliopsida</taxon>
        <taxon>eudicotyledons</taxon>
        <taxon>Gunneridae</taxon>
        <taxon>Pentapetalae</taxon>
        <taxon>rosids</taxon>
        <taxon>malvids</taxon>
        <taxon>Malvales</taxon>
        <taxon>Malvaceae</taxon>
        <taxon>Malvoideae</taxon>
        <taxon>Gossypium</taxon>
    </lineage>
</organism>